<feature type="binding site" evidence="11">
    <location>
        <position position="309"/>
    </location>
    <ligand>
        <name>substrate</name>
    </ligand>
</feature>
<dbReference type="GO" id="GO:0046872">
    <property type="term" value="F:metal ion binding"/>
    <property type="evidence" value="ECO:0007669"/>
    <property type="project" value="UniProtKB-KW"/>
</dbReference>
<dbReference type="GO" id="GO:0008835">
    <property type="term" value="F:diaminohydroxyphosphoribosylaminopyrimidine deaminase activity"/>
    <property type="evidence" value="ECO:0007669"/>
    <property type="project" value="UniProtKB-EC"/>
</dbReference>
<feature type="binding site" evidence="12">
    <location>
        <position position="58"/>
    </location>
    <ligand>
        <name>Zn(2+)</name>
        <dbReference type="ChEBI" id="CHEBI:29105"/>
        <note>catalytic</note>
    </ligand>
</feature>
<feature type="binding site" evidence="11">
    <location>
        <position position="180"/>
    </location>
    <ligand>
        <name>NADP(+)</name>
        <dbReference type="ChEBI" id="CHEBI:58349"/>
    </ligand>
</feature>
<dbReference type="InterPro" id="IPR004794">
    <property type="entry name" value="Eubact_RibD"/>
</dbReference>
<evidence type="ECO:0000256" key="11">
    <source>
        <dbReference type="PIRSR" id="PIRSR006769-2"/>
    </source>
</evidence>
<dbReference type="NCBIfam" id="TIGR00227">
    <property type="entry name" value="ribD_Cterm"/>
    <property type="match status" value="1"/>
</dbReference>
<evidence type="ECO:0000256" key="6">
    <source>
        <dbReference type="ARBA" id="ARBA00022857"/>
    </source>
</evidence>
<dbReference type="PIRSF" id="PIRSF006769">
    <property type="entry name" value="RibD"/>
    <property type="match status" value="1"/>
</dbReference>
<keyword evidence="15" id="KW-1185">Reference proteome</keyword>
<sequence>MNVSTISPDRATAFMLHAVELAKRGRRHTAPNPSVGALLVCDGEIVAEGWHQRFGGPHAEIECLANAKARGVDPAQCAMFVTLEPCNHHGKTPPCSRAVLAAGVRELYVGTLDPNPVAKGGAQFLRENGVAVHVGVAESACRDLIADFRVWKATERPYVILKMAATLDGKIATRTGHSQWVSGEASRRSVHELRSRVDAVIVGGGTFRADNPGLDARPQNAPDALRQPLAVVVTATLPAADADFQLLARRASETIFWTTQDAADGLQADALRTLGCRVWGLPSSGDGLDLAKGLEKLRSDCGCLRALCEGGGGLALSFLASGLIDEFRLFVAPKILGDEMARNLFTGRSPLTMDEAIALRTAETRQCGEDTLIIYRREAD</sequence>
<dbReference type="Pfam" id="PF00383">
    <property type="entry name" value="dCMP_cyt_deam_1"/>
    <property type="match status" value="1"/>
</dbReference>
<name>A0A846QR78_9BACT</name>
<dbReference type="PANTHER" id="PTHR38011:SF7">
    <property type="entry name" value="2,5-DIAMINO-6-RIBOSYLAMINO-4(3H)-PYRIMIDINONE 5'-PHOSPHATE REDUCTASE"/>
    <property type="match status" value="1"/>
</dbReference>
<evidence type="ECO:0000256" key="8">
    <source>
        <dbReference type="ARBA" id="ARBA00023268"/>
    </source>
</evidence>
<dbReference type="EMBL" id="JAATJA010000003">
    <property type="protein sequence ID" value="NJB68992.1"/>
    <property type="molecule type" value="Genomic_DNA"/>
</dbReference>
<accession>A0A846QR78</accession>
<dbReference type="SUPFAM" id="SSF53927">
    <property type="entry name" value="Cytidine deaminase-like"/>
    <property type="match status" value="1"/>
</dbReference>
<comment type="catalytic activity">
    <reaction evidence="9">
        <text>5-amino-6-(5-phospho-D-ribitylamino)uracil + NADP(+) = 5-amino-6-(5-phospho-D-ribosylamino)uracil + NADPH + H(+)</text>
        <dbReference type="Rhea" id="RHEA:17845"/>
        <dbReference type="ChEBI" id="CHEBI:15378"/>
        <dbReference type="ChEBI" id="CHEBI:57783"/>
        <dbReference type="ChEBI" id="CHEBI:58349"/>
        <dbReference type="ChEBI" id="CHEBI:58421"/>
        <dbReference type="ChEBI" id="CHEBI:58453"/>
        <dbReference type="EC" id="1.1.1.193"/>
    </reaction>
</comment>
<dbReference type="SUPFAM" id="SSF53597">
    <property type="entry name" value="Dihydrofolate reductase-like"/>
    <property type="match status" value="1"/>
</dbReference>
<feature type="binding site" evidence="11">
    <location>
        <position position="217"/>
    </location>
    <ligand>
        <name>substrate</name>
    </ligand>
</feature>
<comment type="pathway">
    <text evidence="2 9">Cofactor biosynthesis; riboflavin biosynthesis; 5-amino-6-(D-ribitylamino)uracil from GTP: step 2/4.</text>
</comment>
<comment type="similarity">
    <text evidence="4 9">In the N-terminal section; belongs to the cytidine and deoxycytidylate deaminase family.</text>
</comment>
<keyword evidence="6 9" id="KW-0521">NADP</keyword>
<feature type="binding site" evidence="12">
    <location>
        <position position="86"/>
    </location>
    <ligand>
        <name>Zn(2+)</name>
        <dbReference type="ChEBI" id="CHEBI:29105"/>
        <note>catalytic</note>
    </ligand>
</feature>
<proteinExistence type="inferred from homology"/>
<dbReference type="EC" id="3.5.4.26" evidence="9"/>
<dbReference type="Gene3D" id="3.40.430.10">
    <property type="entry name" value="Dihydrofolate Reductase, subunit A"/>
    <property type="match status" value="1"/>
</dbReference>
<feature type="binding site" evidence="11">
    <location>
        <position position="206"/>
    </location>
    <ligand>
        <name>substrate</name>
    </ligand>
</feature>
<dbReference type="InterPro" id="IPR011549">
    <property type="entry name" value="RibD_C"/>
</dbReference>
<evidence type="ECO:0000259" key="13">
    <source>
        <dbReference type="PROSITE" id="PS51747"/>
    </source>
</evidence>
<dbReference type="GO" id="GO:0009231">
    <property type="term" value="P:riboflavin biosynthetic process"/>
    <property type="evidence" value="ECO:0007669"/>
    <property type="project" value="UniProtKB-UniPathway"/>
</dbReference>
<dbReference type="GO" id="GO:0008703">
    <property type="term" value="F:5-amino-6-(5-phosphoribosylamino)uracil reductase activity"/>
    <property type="evidence" value="ECO:0007669"/>
    <property type="project" value="UniProtKB-EC"/>
</dbReference>
<evidence type="ECO:0000256" key="3">
    <source>
        <dbReference type="ARBA" id="ARBA00004910"/>
    </source>
</evidence>
<dbReference type="GO" id="GO:0050661">
    <property type="term" value="F:NADP binding"/>
    <property type="evidence" value="ECO:0007669"/>
    <property type="project" value="InterPro"/>
</dbReference>
<evidence type="ECO:0000256" key="2">
    <source>
        <dbReference type="ARBA" id="ARBA00004882"/>
    </source>
</evidence>
<protein>
    <recommendedName>
        <fullName evidence="9">Riboflavin biosynthesis protein RibD</fullName>
    </recommendedName>
    <domain>
        <recommendedName>
            <fullName evidence="9">Diaminohydroxyphosphoribosylaminopyrimidine deaminase</fullName>
            <shortName evidence="9">DRAP deaminase</shortName>
            <ecNumber evidence="9">3.5.4.26</ecNumber>
        </recommendedName>
        <alternativeName>
            <fullName evidence="9">Riboflavin-specific deaminase</fullName>
        </alternativeName>
    </domain>
    <domain>
        <recommendedName>
            <fullName evidence="9">5-amino-6-(5-phosphoribosylamino)uracil reductase</fullName>
            <ecNumber evidence="9">1.1.1.193</ecNumber>
        </recommendedName>
        <alternativeName>
            <fullName evidence="9">HTP reductase</fullName>
        </alternativeName>
    </domain>
</protein>
<dbReference type="PANTHER" id="PTHR38011">
    <property type="entry name" value="DIHYDROFOLATE REDUCTASE FAMILY PROTEIN (AFU_ORTHOLOGUE AFUA_8G06820)"/>
    <property type="match status" value="1"/>
</dbReference>
<dbReference type="Proteomes" id="UP000580856">
    <property type="component" value="Unassembled WGS sequence"/>
</dbReference>
<dbReference type="UniPathway" id="UPA00275">
    <property type="reaction ID" value="UER00401"/>
</dbReference>
<organism evidence="14 15">
    <name type="scientific">Desulfobaculum xiamenense</name>
    <dbReference type="NCBI Taxonomy" id="995050"/>
    <lineage>
        <taxon>Bacteria</taxon>
        <taxon>Pseudomonadati</taxon>
        <taxon>Thermodesulfobacteriota</taxon>
        <taxon>Desulfovibrionia</taxon>
        <taxon>Desulfovibrionales</taxon>
        <taxon>Desulfovibrionaceae</taxon>
        <taxon>Desulfobaculum</taxon>
    </lineage>
</organism>
<feature type="domain" description="CMP/dCMP-type deaminase" evidence="13">
    <location>
        <begin position="9"/>
        <end position="133"/>
    </location>
</feature>
<comment type="similarity">
    <text evidence="5 9">In the C-terminal section; belongs to the HTP reductase family.</text>
</comment>
<keyword evidence="8" id="KW-0511">Multifunctional enzyme</keyword>
<comment type="pathway">
    <text evidence="3 9">Cofactor biosynthesis; riboflavin biosynthesis; 5-amino-6-(D-ribitylamino)uracil from GTP: step 3/4.</text>
</comment>
<evidence type="ECO:0000256" key="12">
    <source>
        <dbReference type="PIRSR" id="PIRSR006769-3"/>
    </source>
</evidence>
<evidence type="ECO:0000256" key="5">
    <source>
        <dbReference type="ARBA" id="ARBA00007417"/>
    </source>
</evidence>
<keyword evidence="7 9" id="KW-0560">Oxidoreductase</keyword>
<dbReference type="NCBIfam" id="TIGR00326">
    <property type="entry name" value="eubact_ribD"/>
    <property type="match status" value="1"/>
</dbReference>
<reference evidence="14 15" key="1">
    <citation type="submission" date="2020-03" db="EMBL/GenBank/DDBJ databases">
        <title>Genomic Encyclopedia of Type Strains, Phase IV (KMG-IV): sequencing the most valuable type-strain genomes for metagenomic binning, comparative biology and taxonomic classification.</title>
        <authorList>
            <person name="Goeker M."/>
        </authorList>
    </citation>
    <scope>NUCLEOTIDE SEQUENCE [LARGE SCALE GENOMIC DNA]</scope>
    <source>
        <strain evidence="14 15">DSM 24233</strain>
    </source>
</reference>
<comment type="cofactor">
    <cofactor evidence="9 12">
        <name>Zn(2+)</name>
        <dbReference type="ChEBI" id="CHEBI:29105"/>
    </cofactor>
    <text evidence="9 12">Binds 1 zinc ion.</text>
</comment>
<gene>
    <name evidence="14" type="ORF">GGQ74_002686</name>
</gene>
<keyword evidence="9 14" id="KW-0378">Hydrolase</keyword>
<evidence type="ECO:0000256" key="7">
    <source>
        <dbReference type="ARBA" id="ARBA00023002"/>
    </source>
</evidence>
<feature type="binding site" evidence="11">
    <location>
        <position position="194"/>
    </location>
    <ligand>
        <name>substrate</name>
    </ligand>
</feature>
<dbReference type="EC" id="1.1.1.193" evidence="9"/>
<feature type="binding site" evidence="11">
    <location>
        <begin position="311"/>
        <end position="317"/>
    </location>
    <ligand>
        <name>NADP(+)</name>
        <dbReference type="ChEBI" id="CHEBI:58349"/>
    </ligand>
</feature>
<dbReference type="InterPro" id="IPR050765">
    <property type="entry name" value="Riboflavin_Biosynth_HTPR"/>
</dbReference>
<evidence type="ECO:0000256" key="9">
    <source>
        <dbReference type="PIRNR" id="PIRNR006769"/>
    </source>
</evidence>
<dbReference type="InterPro" id="IPR024072">
    <property type="entry name" value="DHFR-like_dom_sf"/>
</dbReference>
<keyword evidence="9 12" id="KW-0862">Zinc</keyword>
<dbReference type="PROSITE" id="PS51747">
    <property type="entry name" value="CYT_DCMP_DEAMINASES_2"/>
    <property type="match status" value="1"/>
</dbReference>
<evidence type="ECO:0000313" key="15">
    <source>
        <dbReference type="Proteomes" id="UP000580856"/>
    </source>
</evidence>
<dbReference type="InterPro" id="IPR016193">
    <property type="entry name" value="Cytidine_deaminase-like"/>
</dbReference>
<feature type="binding site" evidence="11">
    <location>
        <position position="178"/>
    </location>
    <ligand>
        <name>substrate</name>
    </ligand>
</feature>
<feature type="binding site" evidence="11">
    <location>
        <position position="164"/>
    </location>
    <ligand>
        <name>NADP(+)</name>
        <dbReference type="ChEBI" id="CHEBI:58349"/>
    </ligand>
</feature>
<evidence type="ECO:0000313" key="14">
    <source>
        <dbReference type="EMBL" id="NJB68992.1"/>
    </source>
</evidence>
<dbReference type="Pfam" id="PF01872">
    <property type="entry name" value="RibD_C"/>
    <property type="match status" value="1"/>
</dbReference>
<comment type="caution">
    <text evidence="14">The sequence shown here is derived from an EMBL/GenBank/DDBJ whole genome shotgun (WGS) entry which is preliminary data.</text>
</comment>
<feature type="binding site" evidence="11">
    <location>
        <position position="214"/>
    </location>
    <ligand>
        <name>substrate</name>
    </ligand>
</feature>
<keyword evidence="9" id="KW-0686">Riboflavin biosynthesis</keyword>
<feature type="binding site" evidence="12">
    <location>
        <position position="95"/>
    </location>
    <ligand>
        <name>Zn(2+)</name>
        <dbReference type="ChEBI" id="CHEBI:29105"/>
        <note>catalytic</note>
    </ligand>
</feature>
<comment type="catalytic activity">
    <reaction evidence="9">
        <text>2,5-diamino-6-hydroxy-4-(5-phosphoribosylamino)-pyrimidine + H2O + H(+) = 5-amino-6-(5-phospho-D-ribosylamino)uracil + NH4(+)</text>
        <dbReference type="Rhea" id="RHEA:21868"/>
        <dbReference type="ChEBI" id="CHEBI:15377"/>
        <dbReference type="ChEBI" id="CHEBI:15378"/>
        <dbReference type="ChEBI" id="CHEBI:28938"/>
        <dbReference type="ChEBI" id="CHEBI:58453"/>
        <dbReference type="ChEBI" id="CHEBI:58614"/>
        <dbReference type="EC" id="3.5.4.26"/>
    </reaction>
</comment>
<evidence type="ECO:0000256" key="10">
    <source>
        <dbReference type="PIRSR" id="PIRSR006769-1"/>
    </source>
</evidence>
<evidence type="ECO:0000256" key="1">
    <source>
        <dbReference type="ARBA" id="ARBA00002151"/>
    </source>
</evidence>
<feature type="active site" description="Proton donor" evidence="10">
    <location>
        <position position="60"/>
    </location>
</feature>
<dbReference type="InterPro" id="IPR002125">
    <property type="entry name" value="CMP_dCMP_dom"/>
</dbReference>
<feature type="binding site" evidence="11">
    <location>
        <position position="210"/>
    </location>
    <ligand>
        <name>NADP(+)</name>
        <dbReference type="ChEBI" id="CHEBI:58349"/>
    </ligand>
</feature>
<dbReference type="CDD" id="cd01284">
    <property type="entry name" value="Riboflavin_deaminase-reductase"/>
    <property type="match status" value="1"/>
</dbReference>
<comment type="function">
    <text evidence="1 9">Converts 2,5-diamino-6-(ribosylamino)-4(3h)-pyrimidinone 5'-phosphate into 5-amino-6-(ribosylamino)-2,4(1h,3h)-pyrimidinedione 5'-phosphate.</text>
</comment>
<keyword evidence="9 12" id="KW-0479">Metal-binding</keyword>
<evidence type="ECO:0000256" key="4">
    <source>
        <dbReference type="ARBA" id="ARBA00005259"/>
    </source>
</evidence>
<dbReference type="InterPro" id="IPR002734">
    <property type="entry name" value="RibDG_C"/>
</dbReference>
<dbReference type="Gene3D" id="3.40.140.10">
    <property type="entry name" value="Cytidine Deaminase, domain 2"/>
    <property type="match status" value="1"/>
</dbReference>
<dbReference type="AlphaFoldDB" id="A0A846QR78"/>